<evidence type="ECO:0000256" key="5">
    <source>
        <dbReference type="SAM" id="MobiDB-lite"/>
    </source>
</evidence>
<evidence type="ECO:0000313" key="8">
    <source>
        <dbReference type="Proteomes" id="UP000029050"/>
    </source>
</evidence>
<evidence type="ECO:0000256" key="4">
    <source>
        <dbReference type="PROSITE-ProRule" id="PRU00335"/>
    </source>
</evidence>
<dbReference type="Proteomes" id="UP000029050">
    <property type="component" value="Unassembled WGS sequence"/>
</dbReference>
<feature type="DNA-binding region" description="H-T-H motif" evidence="4">
    <location>
        <begin position="36"/>
        <end position="55"/>
    </location>
</feature>
<dbReference type="SUPFAM" id="SSF48498">
    <property type="entry name" value="Tetracyclin repressor-like, C-terminal domain"/>
    <property type="match status" value="1"/>
</dbReference>
<evidence type="ECO:0000256" key="1">
    <source>
        <dbReference type="ARBA" id="ARBA00023015"/>
    </source>
</evidence>
<dbReference type="PANTHER" id="PTHR47506:SF6">
    <property type="entry name" value="HTH-TYPE TRANSCRIPTIONAL REPRESSOR NEMR"/>
    <property type="match status" value="1"/>
</dbReference>
<feature type="region of interest" description="Disordered" evidence="5">
    <location>
        <begin position="208"/>
        <end position="250"/>
    </location>
</feature>
<dbReference type="OrthoDB" id="7505659at2"/>
<evidence type="ECO:0000256" key="3">
    <source>
        <dbReference type="ARBA" id="ARBA00023163"/>
    </source>
</evidence>
<keyword evidence="3" id="KW-0804">Transcription</keyword>
<keyword evidence="1" id="KW-0805">Transcription regulation</keyword>
<evidence type="ECO:0000256" key="2">
    <source>
        <dbReference type="ARBA" id="ARBA00023125"/>
    </source>
</evidence>
<evidence type="ECO:0000313" key="7">
    <source>
        <dbReference type="EMBL" id="KFI81595.1"/>
    </source>
</evidence>
<reference evidence="7 8" key="1">
    <citation type="submission" date="2014-03" db="EMBL/GenBank/DDBJ databases">
        <title>Genomics of Bifidobacteria.</title>
        <authorList>
            <person name="Ventura M."/>
            <person name="Milani C."/>
            <person name="Lugli G.A."/>
        </authorList>
    </citation>
    <scope>NUCLEOTIDE SEQUENCE [LARGE SCALE GENOMIC DNA]</scope>
    <source>
        <strain evidence="7 8">LMG 21775</strain>
    </source>
</reference>
<feature type="domain" description="HTH tetR-type" evidence="6">
    <location>
        <begin position="13"/>
        <end position="73"/>
    </location>
</feature>
<dbReference type="Pfam" id="PF00440">
    <property type="entry name" value="TetR_N"/>
    <property type="match status" value="1"/>
</dbReference>
<dbReference type="GO" id="GO:0003677">
    <property type="term" value="F:DNA binding"/>
    <property type="evidence" value="ECO:0007669"/>
    <property type="project" value="UniProtKB-UniRule"/>
</dbReference>
<dbReference type="InterPro" id="IPR009057">
    <property type="entry name" value="Homeodomain-like_sf"/>
</dbReference>
<dbReference type="PROSITE" id="PS50977">
    <property type="entry name" value="HTH_TETR_2"/>
    <property type="match status" value="1"/>
</dbReference>
<dbReference type="InterPro" id="IPR001647">
    <property type="entry name" value="HTH_TetR"/>
</dbReference>
<dbReference type="SUPFAM" id="SSF46689">
    <property type="entry name" value="Homeodomain-like"/>
    <property type="match status" value="1"/>
</dbReference>
<sequence length="250" mass="27953">MAIGDRGSYSKGKARRKQILEAALTIIAIDGFNQTTLSKISKAVGITDVGVLHYFDSMDDLMVQALKQRDANDMVSAASSFPDFASRVKQLISHPEQSIKQVMEIVKRNSRTPGLVELYAHMSVKASDPTSPAHRYFKQRGKIERLLVGHAARKVMEKEKMQTDLTPEEMARVMQALLDGLQIQWLLDRDVDMADIAGKAINLMWNQARHSSESEDPNGETNGEQDGEQDDDEGTDEDPLPSYEDLLDFE</sequence>
<proteinExistence type="predicted"/>
<dbReference type="InterPro" id="IPR036271">
    <property type="entry name" value="Tet_transcr_reg_TetR-rel_C_sf"/>
</dbReference>
<protein>
    <submittedName>
        <fullName evidence="7">Putative transcriptional regulator</fullName>
    </submittedName>
</protein>
<dbReference type="Gene3D" id="1.10.357.10">
    <property type="entry name" value="Tetracycline Repressor, domain 2"/>
    <property type="match status" value="1"/>
</dbReference>
<dbReference type="GeneID" id="98299111"/>
<evidence type="ECO:0000259" key="6">
    <source>
        <dbReference type="PROSITE" id="PS50977"/>
    </source>
</evidence>
<organism evidence="7 8">
    <name type="scientific">Bifidobacterium psychraerophilum</name>
    <dbReference type="NCBI Taxonomy" id="218140"/>
    <lineage>
        <taxon>Bacteria</taxon>
        <taxon>Bacillati</taxon>
        <taxon>Actinomycetota</taxon>
        <taxon>Actinomycetes</taxon>
        <taxon>Bifidobacteriales</taxon>
        <taxon>Bifidobacteriaceae</taxon>
        <taxon>Bifidobacterium</taxon>
    </lineage>
</organism>
<dbReference type="STRING" id="218140.BPSY_2007"/>
<keyword evidence="8" id="KW-1185">Reference proteome</keyword>
<keyword evidence="2 4" id="KW-0238">DNA-binding</keyword>
<comment type="caution">
    <text evidence="7">The sequence shown here is derived from an EMBL/GenBank/DDBJ whole genome shotgun (WGS) entry which is preliminary data.</text>
</comment>
<dbReference type="EMBL" id="JGZI01000010">
    <property type="protein sequence ID" value="KFI81595.1"/>
    <property type="molecule type" value="Genomic_DNA"/>
</dbReference>
<dbReference type="RefSeq" id="WP_033497607.1">
    <property type="nucleotide sequence ID" value="NZ_JGZI01000010.1"/>
</dbReference>
<feature type="compositionally biased region" description="Acidic residues" evidence="5">
    <location>
        <begin position="214"/>
        <end position="250"/>
    </location>
</feature>
<dbReference type="eggNOG" id="COG1309">
    <property type="taxonomic scope" value="Bacteria"/>
</dbReference>
<dbReference type="PANTHER" id="PTHR47506">
    <property type="entry name" value="TRANSCRIPTIONAL REGULATORY PROTEIN"/>
    <property type="match status" value="1"/>
</dbReference>
<gene>
    <name evidence="7" type="ORF">BPSY_2007</name>
</gene>
<accession>A0A087CE95</accession>
<name>A0A087CE95_9BIFI</name>
<dbReference type="AlphaFoldDB" id="A0A087CE95"/>